<keyword evidence="6 9" id="KW-1133">Transmembrane helix</keyword>
<comment type="subcellular location">
    <subcellularLocation>
        <location evidence="1">Cell inner membrane</location>
        <topology evidence="1">Multi-pass membrane protein</topology>
    </subcellularLocation>
</comment>
<evidence type="ECO:0000256" key="8">
    <source>
        <dbReference type="ARBA" id="ARBA00038436"/>
    </source>
</evidence>
<dbReference type="InterPro" id="IPR055348">
    <property type="entry name" value="DctQ"/>
</dbReference>
<organism evidence="11 12">
    <name type="scientific">Desulfoferula mesophila</name>
    <dbReference type="NCBI Taxonomy" id="3058419"/>
    <lineage>
        <taxon>Bacteria</taxon>
        <taxon>Pseudomonadati</taxon>
        <taxon>Thermodesulfobacteriota</taxon>
        <taxon>Desulfarculia</taxon>
        <taxon>Desulfarculales</taxon>
        <taxon>Desulfarculaceae</taxon>
        <taxon>Desulfoferula</taxon>
    </lineage>
</organism>
<evidence type="ECO:0000256" key="9">
    <source>
        <dbReference type="SAM" id="Phobius"/>
    </source>
</evidence>
<evidence type="ECO:0000256" key="4">
    <source>
        <dbReference type="ARBA" id="ARBA00022519"/>
    </source>
</evidence>
<evidence type="ECO:0000256" key="3">
    <source>
        <dbReference type="ARBA" id="ARBA00022475"/>
    </source>
</evidence>
<dbReference type="AlphaFoldDB" id="A0AAU9EVU3"/>
<keyword evidence="2" id="KW-0813">Transport</keyword>
<dbReference type="RefSeq" id="WP_338606320.1">
    <property type="nucleotide sequence ID" value="NZ_AP028679.1"/>
</dbReference>
<comment type="similarity">
    <text evidence="8">Belongs to the TRAP transporter small permease family.</text>
</comment>
<dbReference type="Pfam" id="PF04290">
    <property type="entry name" value="DctQ"/>
    <property type="match status" value="1"/>
</dbReference>
<evidence type="ECO:0000313" key="12">
    <source>
        <dbReference type="Proteomes" id="UP001366166"/>
    </source>
</evidence>
<evidence type="ECO:0000256" key="6">
    <source>
        <dbReference type="ARBA" id="ARBA00022989"/>
    </source>
</evidence>
<dbReference type="GO" id="GO:0005886">
    <property type="term" value="C:plasma membrane"/>
    <property type="evidence" value="ECO:0007669"/>
    <property type="project" value="UniProtKB-SubCell"/>
</dbReference>
<evidence type="ECO:0000256" key="2">
    <source>
        <dbReference type="ARBA" id="ARBA00022448"/>
    </source>
</evidence>
<keyword evidence="3" id="KW-1003">Cell membrane</keyword>
<accession>A0AAU9EVU3</accession>
<evidence type="ECO:0000256" key="5">
    <source>
        <dbReference type="ARBA" id="ARBA00022692"/>
    </source>
</evidence>
<protein>
    <submittedName>
        <fullName evidence="11">Membrane protein</fullName>
    </submittedName>
</protein>
<feature type="transmembrane region" description="Helical" evidence="9">
    <location>
        <begin position="46"/>
        <end position="67"/>
    </location>
</feature>
<dbReference type="KEGG" id="dmp:FAK_16820"/>
<evidence type="ECO:0000256" key="1">
    <source>
        <dbReference type="ARBA" id="ARBA00004429"/>
    </source>
</evidence>
<keyword evidence="12" id="KW-1185">Reference proteome</keyword>
<feature type="transmembrane region" description="Helical" evidence="9">
    <location>
        <begin position="14"/>
        <end position="40"/>
    </location>
</feature>
<dbReference type="EMBL" id="AP028679">
    <property type="protein sequence ID" value="BEQ14616.1"/>
    <property type="molecule type" value="Genomic_DNA"/>
</dbReference>
<name>A0AAU9EVU3_9BACT</name>
<keyword evidence="5 9" id="KW-0812">Transmembrane</keyword>
<evidence type="ECO:0000256" key="7">
    <source>
        <dbReference type="ARBA" id="ARBA00023136"/>
    </source>
</evidence>
<gene>
    <name evidence="11" type="ORF">FAK_16820</name>
</gene>
<evidence type="ECO:0000259" key="10">
    <source>
        <dbReference type="Pfam" id="PF04290"/>
    </source>
</evidence>
<dbReference type="Proteomes" id="UP001366166">
    <property type="component" value="Chromosome"/>
</dbReference>
<dbReference type="PANTHER" id="PTHR35011">
    <property type="entry name" value="2,3-DIKETO-L-GULONATE TRAP TRANSPORTER SMALL PERMEASE PROTEIN YIAM"/>
    <property type="match status" value="1"/>
</dbReference>
<dbReference type="PANTHER" id="PTHR35011:SF4">
    <property type="entry name" value="SLL1102 PROTEIN"/>
    <property type="match status" value="1"/>
</dbReference>
<feature type="domain" description="Tripartite ATP-independent periplasmic transporters DctQ component" evidence="10">
    <location>
        <begin position="27"/>
        <end position="157"/>
    </location>
</feature>
<sequence>MQGFARVIRSLNQVMGFIAAPLIGVVAAIVLYEVIVRYFFHAPTSWAQEVCEYLLCALVMFGSGYTLSHYGHTRVDILYSHMSDRTRAKVEILVGLLLILATSPIIWLGSKVAIEAFVVGDTSSSAAALPLGPAKATVPLGAIFLLLQGLSNAVENLDFLITGREPHQG</sequence>
<keyword evidence="7 9" id="KW-0472">Membrane</keyword>
<proteinExistence type="inferred from homology"/>
<dbReference type="InterPro" id="IPR007387">
    <property type="entry name" value="TRAP_DctQ"/>
</dbReference>
<evidence type="ECO:0000313" key="11">
    <source>
        <dbReference type="EMBL" id="BEQ14616.1"/>
    </source>
</evidence>
<keyword evidence="4" id="KW-0997">Cell inner membrane</keyword>
<feature type="transmembrane region" description="Helical" evidence="9">
    <location>
        <begin position="127"/>
        <end position="147"/>
    </location>
</feature>
<feature type="transmembrane region" description="Helical" evidence="9">
    <location>
        <begin position="88"/>
        <end position="107"/>
    </location>
</feature>
<reference evidence="12" key="1">
    <citation type="journal article" date="2023" name="Arch. Microbiol.">
        <title>Desulfoferula mesophilus gen. nov. sp. nov., a mesophilic sulfate-reducing bacterium isolated from a brackish lake sediment.</title>
        <authorList>
            <person name="Watanabe T."/>
            <person name="Yabe T."/>
            <person name="Tsuji J.M."/>
            <person name="Fukui M."/>
        </authorList>
    </citation>
    <scope>NUCLEOTIDE SEQUENCE [LARGE SCALE GENOMIC DNA]</scope>
    <source>
        <strain evidence="12">12FAK</strain>
    </source>
</reference>